<evidence type="ECO:0000256" key="7">
    <source>
        <dbReference type="ARBA" id="ARBA00023065"/>
    </source>
</evidence>
<evidence type="ECO:0000256" key="10">
    <source>
        <dbReference type="SAM" id="Phobius"/>
    </source>
</evidence>
<evidence type="ECO:0000256" key="3">
    <source>
        <dbReference type="ARBA" id="ARBA00022475"/>
    </source>
</evidence>
<evidence type="ECO:0000256" key="8">
    <source>
        <dbReference type="ARBA" id="ARBA00023136"/>
    </source>
</evidence>
<dbReference type="OrthoDB" id="427456at2759"/>
<gene>
    <name evidence="11" type="ORF">A3Q56_06040</name>
</gene>
<evidence type="ECO:0000256" key="6">
    <source>
        <dbReference type="ARBA" id="ARBA00022989"/>
    </source>
</evidence>
<dbReference type="EMBL" id="LWCA01000996">
    <property type="protein sequence ID" value="OAF66231.1"/>
    <property type="molecule type" value="Genomic_DNA"/>
</dbReference>
<protein>
    <recommendedName>
        <fullName evidence="13">Voltage-gated hydrogen channel 1</fullName>
    </recommendedName>
</protein>
<comment type="subcellular location">
    <subcellularLocation>
        <location evidence="1">Cell membrane</location>
        <topology evidence="1">Multi-pass membrane protein</topology>
    </subcellularLocation>
</comment>
<feature type="transmembrane region" description="Helical" evidence="10">
    <location>
        <begin position="33"/>
        <end position="63"/>
    </location>
</feature>
<evidence type="ECO:0000313" key="11">
    <source>
        <dbReference type="EMBL" id="OAF66231.1"/>
    </source>
</evidence>
<dbReference type="GO" id="GO:0034702">
    <property type="term" value="C:monoatomic ion channel complex"/>
    <property type="evidence" value="ECO:0007669"/>
    <property type="project" value="UniProtKB-KW"/>
</dbReference>
<evidence type="ECO:0000256" key="1">
    <source>
        <dbReference type="ARBA" id="ARBA00004651"/>
    </source>
</evidence>
<proteinExistence type="predicted"/>
<keyword evidence="3" id="KW-1003">Cell membrane</keyword>
<dbReference type="PANTHER" id="PTHR46480">
    <property type="entry name" value="F20B24.22"/>
    <property type="match status" value="1"/>
</dbReference>
<feature type="transmembrane region" description="Helical" evidence="10">
    <location>
        <begin position="262"/>
        <end position="279"/>
    </location>
</feature>
<keyword evidence="9" id="KW-0407">Ion channel</keyword>
<dbReference type="Gene3D" id="1.20.120.350">
    <property type="entry name" value="Voltage-gated potassium channels. Chain C"/>
    <property type="match status" value="1"/>
</dbReference>
<feature type="transmembrane region" description="Helical" evidence="10">
    <location>
        <begin position="228"/>
        <end position="250"/>
    </location>
</feature>
<keyword evidence="4 10" id="KW-0812">Transmembrane</keyword>
<evidence type="ECO:0000256" key="2">
    <source>
        <dbReference type="ARBA" id="ARBA00022448"/>
    </source>
</evidence>
<organism evidence="11 12">
    <name type="scientific">Intoshia linei</name>
    <dbReference type="NCBI Taxonomy" id="1819745"/>
    <lineage>
        <taxon>Eukaryota</taxon>
        <taxon>Metazoa</taxon>
        <taxon>Spiralia</taxon>
        <taxon>Lophotrochozoa</taxon>
        <taxon>Mesozoa</taxon>
        <taxon>Orthonectida</taxon>
        <taxon>Rhopaluridae</taxon>
        <taxon>Intoshia</taxon>
    </lineage>
</organism>
<comment type="caution">
    <text evidence="11">The sequence shown here is derived from an EMBL/GenBank/DDBJ whole genome shotgun (WGS) entry which is preliminary data.</text>
</comment>
<dbReference type="InterPro" id="IPR031846">
    <property type="entry name" value="Hvcn1"/>
</dbReference>
<dbReference type="GO" id="GO:0005886">
    <property type="term" value="C:plasma membrane"/>
    <property type="evidence" value="ECO:0007669"/>
    <property type="project" value="UniProtKB-SubCell"/>
</dbReference>
<dbReference type="InterPro" id="IPR027359">
    <property type="entry name" value="Volt_channel_dom_sf"/>
</dbReference>
<accession>A0A177AXT9</accession>
<evidence type="ECO:0000313" key="12">
    <source>
        <dbReference type="Proteomes" id="UP000078046"/>
    </source>
</evidence>
<feature type="transmembrane region" description="Helical" evidence="10">
    <location>
        <begin position="291"/>
        <end position="307"/>
    </location>
</feature>
<dbReference type="AlphaFoldDB" id="A0A177AXT9"/>
<evidence type="ECO:0000256" key="9">
    <source>
        <dbReference type="ARBA" id="ARBA00023303"/>
    </source>
</evidence>
<keyword evidence="7" id="KW-0406">Ion transport</keyword>
<dbReference type="Proteomes" id="UP000078046">
    <property type="component" value="Unassembled WGS sequence"/>
</dbReference>
<evidence type="ECO:0000256" key="4">
    <source>
        <dbReference type="ARBA" id="ARBA00022692"/>
    </source>
</evidence>
<reference evidence="11 12" key="1">
    <citation type="submission" date="2016-04" db="EMBL/GenBank/DDBJ databases">
        <title>The genome of Intoshia linei affirms orthonectids as highly simplified spiralians.</title>
        <authorList>
            <person name="Mikhailov K.V."/>
            <person name="Slusarev G.S."/>
            <person name="Nikitin M.A."/>
            <person name="Logacheva M.D."/>
            <person name="Penin A."/>
            <person name="Aleoshin V."/>
            <person name="Panchin Y.V."/>
        </authorList>
    </citation>
    <scope>NUCLEOTIDE SEQUENCE [LARGE SCALE GENOMIC DNA]</scope>
    <source>
        <strain evidence="11">Intl2013</strain>
        <tissue evidence="11">Whole animal</tissue>
    </source>
</reference>
<keyword evidence="8 10" id="KW-0472">Membrane</keyword>
<dbReference type="GO" id="GO:0030171">
    <property type="term" value="F:voltage-gated proton channel activity"/>
    <property type="evidence" value="ECO:0007669"/>
    <property type="project" value="InterPro"/>
</dbReference>
<keyword evidence="2" id="KW-0813">Transport</keyword>
<keyword evidence="5" id="KW-0851">Voltage-gated channel</keyword>
<evidence type="ECO:0008006" key="13">
    <source>
        <dbReference type="Google" id="ProtNLM"/>
    </source>
</evidence>
<sequence length="465" mass="53944">MVKSKLLNRKNHKNVIAEEFNIINEKLTFRKRIVLFLNSSPFLIFTCFIVLLDIIIAISHIIIDLNLMKESMIKQSAHLQNLIKAVKQSRNAKIPQINLIDITNQAKQTKDDIISMYKTFKNKLKPEMCINTLKDVLTEKISIKHCTDMTEYLNLKNIQYYNVNNCTRENMYNINPHKFKSITKFLYKNATYENQNITTCDDYIDVILKFVNDNITINHDSLEWITHVLHITSIVLLGCLLFTTLVKLFAIGWTFFKGIVEIVDLIFLVTSFSLDVYFLADSNTNDSEKTVAILIVLFFWRVLRVANVKKLMFLITLDYNNYYEDNGMLVAAKQRHEYRINLQQRVTERVQKKLHSLLIEDESKSNEIKALRNLCIKHRISISSMNNCKKIDLKVNNKALSALTNAAHISLHMAMSSSFLVAQGRKKIVKHSVSFNINKELNYISDNVYSRHLSSSQPQFSNDAD</sequence>
<keyword evidence="12" id="KW-1185">Reference proteome</keyword>
<name>A0A177AXT9_9BILA</name>
<keyword evidence="6 10" id="KW-1133">Transmembrane helix</keyword>
<dbReference type="PANTHER" id="PTHR46480:SF1">
    <property type="entry name" value="VOLTAGE-GATED HYDROGEN CHANNEL 1"/>
    <property type="match status" value="1"/>
</dbReference>
<evidence type="ECO:0000256" key="5">
    <source>
        <dbReference type="ARBA" id="ARBA00022882"/>
    </source>
</evidence>